<name>A0A1F7TLQ6_9BACT</name>
<dbReference type="AlphaFoldDB" id="A0A1F7TLQ6"/>
<feature type="binding site" evidence="7 8">
    <location>
        <position position="12"/>
    </location>
    <ligand>
        <name>S-adenosyl-L-methionine</name>
        <dbReference type="ChEBI" id="CHEBI:59789"/>
    </ligand>
</feature>
<evidence type="ECO:0000256" key="9">
    <source>
        <dbReference type="SAM" id="MobiDB-lite"/>
    </source>
</evidence>
<evidence type="ECO:0000256" key="4">
    <source>
        <dbReference type="ARBA" id="ARBA00022679"/>
    </source>
</evidence>
<evidence type="ECO:0000256" key="2">
    <source>
        <dbReference type="ARBA" id="ARBA00022552"/>
    </source>
</evidence>
<feature type="binding site" evidence="7 8">
    <location>
        <position position="83"/>
    </location>
    <ligand>
        <name>S-adenosyl-L-methionine</name>
        <dbReference type="ChEBI" id="CHEBI:59789"/>
    </ligand>
</feature>
<evidence type="ECO:0000313" key="11">
    <source>
        <dbReference type="EMBL" id="OGL66911.1"/>
    </source>
</evidence>
<keyword evidence="6 7" id="KW-0694">RNA-binding</keyword>
<dbReference type="NCBIfam" id="TIGR00755">
    <property type="entry name" value="ksgA"/>
    <property type="match status" value="1"/>
</dbReference>
<comment type="similarity">
    <text evidence="7">Belongs to the class I-like SAM-binding methyltransferase superfamily. rRNA adenine N(6)-methyltransferase family. RsmA subfamily.</text>
</comment>
<dbReference type="HAMAP" id="MF_00607">
    <property type="entry name" value="16SrRNA_methyltr_A"/>
    <property type="match status" value="1"/>
</dbReference>
<dbReference type="STRING" id="1802385.A2856_00185"/>
<keyword evidence="5 7" id="KW-0949">S-adenosyl-L-methionine</keyword>
<dbReference type="EC" id="2.1.1.182" evidence="7"/>
<reference evidence="11 12" key="1">
    <citation type="journal article" date="2016" name="Nat. Commun.">
        <title>Thousands of microbial genomes shed light on interconnected biogeochemical processes in an aquifer system.</title>
        <authorList>
            <person name="Anantharaman K."/>
            <person name="Brown C.T."/>
            <person name="Hug L.A."/>
            <person name="Sharon I."/>
            <person name="Castelle C.J."/>
            <person name="Probst A.J."/>
            <person name="Thomas B.C."/>
            <person name="Singh A."/>
            <person name="Wilkins M.J."/>
            <person name="Karaoz U."/>
            <person name="Brodie E.L."/>
            <person name="Williams K.H."/>
            <person name="Hubbard S.S."/>
            <person name="Banfield J.F."/>
        </authorList>
    </citation>
    <scope>NUCLEOTIDE SEQUENCE [LARGE SCALE GENOMIC DNA]</scope>
</reference>
<dbReference type="CDD" id="cd02440">
    <property type="entry name" value="AdoMet_MTases"/>
    <property type="match status" value="1"/>
</dbReference>
<feature type="binding site" evidence="7 8">
    <location>
        <position position="14"/>
    </location>
    <ligand>
        <name>S-adenosyl-L-methionine</name>
        <dbReference type="ChEBI" id="CHEBI:59789"/>
    </ligand>
</feature>
<evidence type="ECO:0000256" key="3">
    <source>
        <dbReference type="ARBA" id="ARBA00022603"/>
    </source>
</evidence>
<keyword evidence="2 7" id="KW-0698">rRNA processing</keyword>
<organism evidence="11 12">
    <name type="scientific">Candidatus Uhrbacteria bacterium RIFCSPHIGHO2_01_FULL_63_20</name>
    <dbReference type="NCBI Taxonomy" id="1802385"/>
    <lineage>
        <taxon>Bacteria</taxon>
        <taxon>Candidatus Uhriibacteriota</taxon>
    </lineage>
</organism>
<dbReference type="PROSITE" id="PS51689">
    <property type="entry name" value="SAM_RNA_A_N6_MT"/>
    <property type="match status" value="1"/>
</dbReference>
<dbReference type="PROSITE" id="PS01131">
    <property type="entry name" value="RRNA_A_DIMETH"/>
    <property type="match status" value="1"/>
</dbReference>
<dbReference type="InterPro" id="IPR029063">
    <property type="entry name" value="SAM-dependent_MTases_sf"/>
</dbReference>
<evidence type="ECO:0000256" key="6">
    <source>
        <dbReference type="ARBA" id="ARBA00022884"/>
    </source>
</evidence>
<dbReference type="Proteomes" id="UP000177885">
    <property type="component" value="Unassembled WGS sequence"/>
</dbReference>
<dbReference type="InterPro" id="IPR001737">
    <property type="entry name" value="KsgA/Erm"/>
</dbReference>
<sequence length="282" mass="30346">MFPRAKKSFGQNFLADPTVLAKIVAAAEIQPGETVLEIGPGTGVLTQALLDTGAKVVAVEADHDLIPALRETFGDRITLIDGDVLTTPYPLPPTPYKLVANIPYNITSDVLHRFLTAEPRPIHMVLMVQREVADRITAAPPDMGLLSVVCQMYADVRKVANVPRGAFRPSPKVDSAVVRLDVRSGDRRRGTPDRGPERSEDTQGGGGAGQDPTVHPEEVIALAKAGFSRPRKQLHGNLVAAGYGNSEEIKQKLSSLGLDPKARAENLRVDDWMALAQALSVL</sequence>
<dbReference type="Gene3D" id="1.10.8.100">
    <property type="entry name" value="Ribosomal RNA adenine dimethylase-like, domain 2"/>
    <property type="match status" value="1"/>
</dbReference>
<evidence type="ECO:0000313" key="12">
    <source>
        <dbReference type="Proteomes" id="UP000177885"/>
    </source>
</evidence>
<dbReference type="GO" id="GO:0005829">
    <property type="term" value="C:cytosol"/>
    <property type="evidence" value="ECO:0007669"/>
    <property type="project" value="TreeGrafter"/>
</dbReference>
<dbReference type="InterPro" id="IPR011530">
    <property type="entry name" value="rRNA_adenine_dimethylase"/>
</dbReference>
<dbReference type="InterPro" id="IPR020596">
    <property type="entry name" value="rRNA_Ade_Mease_Trfase_CS"/>
</dbReference>
<dbReference type="EMBL" id="MGDT01000004">
    <property type="protein sequence ID" value="OGL66911.1"/>
    <property type="molecule type" value="Genomic_DNA"/>
</dbReference>
<dbReference type="SUPFAM" id="SSF53335">
    <property type="entry name" value="S-adenosyl-L-methionine-dependent methyltransferases"/>
    <property type="match status" value="1"/>
</dbReference>
<dbReference type="GO" id="GO:0003723">
    <property type="term" value="F:RNA binding"/>
    <property type="evidence" value="ECO:0007669"/>
    <property type="project" value="UniProtKB-UniRule"/>
</dbReference>
<dbReference type="InterPro" id="IPR020598">
    <property type="entry name" value="rRNA_Ade_methylase_Trfase_N"/>
</dbReference>
<evidence type="ECO:0000256" key="1">
    <source>
        <dbReference type="ARBA" id="ARBA00022490"/>
    </source>
</evidence>
<dbReference type="PANTHER" id="PTHR11727">
    <property type="entry name" value="DIMETHYLADENOSINE TRANSFERASE"/>
    <property type="match status" value="1"/>
</dbReference>
<keyword evidence="1 7" id="KW-0963">Cytoplasm</keyword>
<evidence type="ECO:0000256" key="5">
    <source>
        <dbReference type="ARBA" id="ARBA00022691"/>
    </source>
</evidence>
<dbReference type="SMART" id="SM00650">
    <property type="entry name" value="rADc"/>
    <property type="match status" value="1"/>
</dbReference>
<feature type="binding site" evidence="7 8">
    <location>
        <position position="60"/>
    </location>
    <ligand>
        <name>S-adenosyl-L-methionine</name>
        <dbReference type="ChEBI" id="CHEBI:59789"/>
    </ligand>
</feature>
<evidence type="ECO:0000256" key="7">
    <source>
        <dbReference type="HAMAP-Rule" id="MF_00607"/>
    </source>
</evidence>
<comment type="catalytic activity">
    <reaction evidence="7">
        <text>adenosine(1518)/adenosine(1519) in 16S rRNA + 4 S-adenosyl-L-methionine = N(6)-dimethyladenosine(1518)/N(6)-dimethyladenosine(1519) in 16S rRNA + 4 S-adenosyl-L-homocysteine + 4 H(+)</text>
        <dbReference type="Rhea" id="RHEA:19609"/>
        <dbReference type="Rhea" id="RHEA-COMP:10232"/>
        <dbReference type="Rhea" id="RHEA-COMP:10233"/>
        <dbReference type="ChEBI" id="CHEBI:15378"/>
        <dbReference type="ChEBI" id="CHEBI:57856"/>
        <dbReference type="ChEBI" id="CHEBI:59789"/>
        <dbReference type="ChEBI" id="CHEBI:74411"/>
        <dbReference type="ChEBI" id="CHEBI:74493"/>
        <dbReference type="EC" id="2.1.1.182"/>
    </reaction>
</comment>
<dbReference type="PANTHER" id="PTHR11727:SF7">
    <property type="entry name" value="DIMETHYLADENOSINE TRANSFERASE-RELATED"/>
    <property type="match status" value="1"/>
</dbReference>
<evidence type="ECO:0000256" key="8">
    <source>
        <dbReference type="PROSITE-ProRule" id="PRU01026"/>
    </source>
</evidence>
<dbReference type="Gene3D" id="3.40.50.150">
    <property type="entry name" value="Vaccinia Virus protein VP39"/>
    <property type="match status" value="1"/>
</dbReference>
<feature type="region of interest" description="Disordered" evidence="9">
    <location>
        <begin position="178"/>
        <end position="214"/>
    </location>
</feature>
<gene>
    <name evidence="7" type="primary">rsmA</name>
    <name evidence="7" type="synonym">ksgA</name>
    <name evidence="11" type="ORF">A2856_00185</name>
</gene>
<comment type="caution">
    <text evidence="11">The sequence shown here is derived from an EMBL/GenBank/DDBJ whole genome shotgun (WGS) entry which is preliminary data.</text>
</comment>
<proteinExistence type="inferred from homology"/>
<feature type="binding site" evidence="7 8">
    <location>
        <position position="39"/>
    </location>
    <ligand>
        <name>S-adenosyl-L-methionine</name>
        <dbReference type="ChEBI" id="CHEBI:59789"/>
    </ligand>
</feature>
<feature type="domain" description="Ribosomal RNA adenine methylase transferase N-terminal" evidence="10">
    <location>
        <begin position="19"/>
        <end position="184"/>
    </location>
</feature>
<comment type="function">
    <text evidence="7">Specifically dimethylates two adjacent adenosines (A1518 and A1519) in the loop of a conserved hairpin near the 3'-end of 16S rRNA in the 30S particle. May play a critical role in biogenesis of 30S subunits.</text>
</comment>
<comment type="subcellular location">
    <subcellularLocation>
        <location evidence="7">Cytoplasm</location>
    </subcellularLocation>
</comment>
<feature type="compositionally biased region" description="Basic and acidic residues" evidence="9">
    <location>
        <begin position="180"/>
        <end position="201"/>
    </location>
</feature>
<keyword evidence="3 7" id="KW-0489">Methyltransferase</keyword>
<dbReference type="GO" id="GO:0052908">
    <property type="term" value="F:16S rRNA (adenine(1518)-N(6)/adenine(1519)-N(6))-dimethyltransferase activity"/>
    <property type="evidence" value="ECO:0007669"/>
    <property type="project" value="UniProtKB-EC"/>
</dbReference>
<dbReference type="InterPro" id="IPR023165">
    <property type="entry name" value="rRNA_Ade_diMease-like_C"/>
</dbReference>
<dbReference type="Pfam" id="PF00398">
    <property type="entry name" value="RrnaAD"/>
    <property type="match status" value="1"/>
</dbReference>
<protein>
    <recommendedName>
        <fullName evidence="7">Ribosomal RNA small subunit methyltransferase A</fullName>
        <ecNumber evidence="7">2.1.1.182</ecNumber>
    </recommendedName>
    <alternativeName>
        <fullName evidence="7">16S rRNA (adenine(1518)-N(6)/adenine(1519)-N(6))-dimethyltransferase</fullName>
    </alternativeName>
    <alternativeName>
        <fullName evidence="7">16S rRNA dimethyladenosine transferase</fullName>
    </alternativeName>
    <alternativeName>
        <fullName evidence="7">16S rRNA dimethylase</fullName>
    </alternativeName>
    <alternativeName>
        <fullName evidence="7">S-adenosylmethionine-6-N', N'-adenosyl(rRNA) dimethyltransferase</fullName>
    </alternativeName>
</protein>
<keyword evidence="4 7" id="KW-0808">Transferase</keyword>
<accession>A0A1F7TLQ6</accession>
<evidence type="ECO:0000259" key="10">
    <source>
        <dbReference type="SMART" id="SM00650"/>
    </source>
</evidence>
<feature type="binding site" evidence="7 8">
    <location>
        <position position="101"/>
    </location>
    <ligand>
        <name>S-adenosyl-L-methionine</name>
        <dbReference type="ChEBI" id="CHEBI:59789"/>
    </ligand>
</feature>